<feature type="region of interest" description="Disordered" evidence="1">
    <location>
        <begin position="265"/>
        <end position="411"/>
    </location>
</feature>
<dbReference type="CDD" id="cd14324">
    <property type="entry name" value="UBA_Dsk2p_like"/>
    <property type="match status" value="1"/>
</dbReference>
<dbReference type="SUPFAM" id="SSF54236">
    <property type="entry name" value="Ubiquitin-like"/>
    <property type="match status" value="1"/>
</dbReference>
<dbReference type="PROSITE" id="PS50030">
    <property type="entry name" value="UBA"/>
    <property type="match status" value="1"/>
</dbReference>
<accession>A0AAV9XBP2</accession>
<dbReference type="PANTHER" id="PTHR10677:SF3">
    <property type="entry name" value="FI07626P-RELATED"/>
    <property type="match status" value="1"/>
</dbReference>
<dbReference type="InterPro" id="IPR015496">
    <property type="entry name" value="Ubiquilin"/>
</dbReference>
<dbReference type="SMART" id="SM00165">
    <property type="entry name" value="UBA"/>
    <property type="match status" value="1"/>
</dbReference>
<dbReference type="Pfam" id="PF23195">
    <property type="entry name" value="UBQLN1"/>
    <property type="match status" value="1"/>
</dbReference>
<dbReference type="FunFam" id="1.10.8.10:FF:000024">
    <property type="entry name" value="Ubiquitin domain-containing protein DSK2"/>
    <property type="match status" value="1"/>
</dbReference>
<dbReference type="InterPro" id="IPR000626">
    <property type="entry name" value="Ubiquitin-like_dom"/>
</dbReference>
<dbReference type="SUPFAM" id="SSF46934">
    <property type="entry name" value="UBA-like"/>
    <property type="match status" value="1"/>
</dbReference>
<reference evidence="4 5" key="1">
    <citation type="submission" date="2019-10" db="EMBL/GenBank/DDBJ databases">
        <authorList>
            <person name="Palmer J.M."/>
        </authorList>
    </citation>
    <scope>NUCLEOTIDE SEQUENCE [LARGE SCALE GENOMIC DNA]</scope>
    <source>
        <strain evidence="4 5">TWF694</strain>
    </source>
</reference>
<name>A0AAV9XBP2_9PEZI</name>
<feature type="domain" description="Ubiquitin-like" evidence="3">
    <location>
        <begin position="36"/>
        <end position="105"/>
    </location>
</feature>
<dbReference type="Gene3D" id="3.10.20.90">
    <property type="entry name" value="Phosphatidylinositol 3-kinase Catalytic Subunit, Chain A, domain 1"/>
    <property type="match status" value="1"/>
</dbReference>
<feature type="compositionally biased region" description="Low complexity" evidence="1">
    <location>
        <begin position="368"/>
        <end position="381"/>
    </location>
</feature>
<dbReference type="InterPro" id="IPR006636">
    <property type="entry name" value="STI1_HS-bd"/>
</dbReference>
<evidence type="ECO:0000259" key="2">
    <source>
        <dbReference type="PROSITE" id="PS50030"/>
    </source>
</evidence>
<dbReference type="EMBL" id="JAVHJO010000006">
    <property type="protein sequence ID" value="KAK6539515.1"/>
    <property type="molecule type" value="Genomic_DNA"/>
</dbReference>
<dbReference type="CDD" id="cd16106">
    <property type="entry name" value="Ubl_Dsk2p_like"/>
    <property type="match status" value="1"/>
</dbReference>
<evidence type="ECO:0000259" key="3">
    <source>
        <dbReference type="PROSITE" id="PS50053"/>
    </source>
</evidence>
<protein>
    <recommendedName>
        <fullName evidence="6">Deubiquitination-protection protein dph1</fullName>
    </recommendedName>
</protein>
<feature type="region of interest" description="Disordered" evidence="1">
    <location>
        <begin position="1"/>
        <end position="35"/>
    </location>
</feature>
<dbReference type="InterPro" id="IPR015940">
    <property type="entry name" value="UBA"/>
</dbReference>
<dbReference type="InterPro" id="IPR019956">
    <property type="entry name" value="Ubiquitin_dom"/>
</dbReference>
<gene>
    <name evidence="4" type="ORF">TWF694_009734</name>
</gene>
<evidence type="ECO:0008006" key="6">
    <source>
        <dbReference type="Google" id="ProtNLM"/>
    </source>
</evidence>
<dbReference type="InterPro" id="IPR019954">
    <property type="entry name" value="Ubiquitin_CS"/>
</dbReference>
<evidence type="ECO:0000313" key="4">
    <source>
        <dbReference type="EMBL" id="KAK6539515.1"/>
    </source>
</evidence>
<evidence type="ECO:0000313" key="5">
    <source>
        <dbReference type="Proteomes" id="UP001365542"/>
    </source>
</evidence>
<feature type="compositionally biased region" description="Pro residues" evidence="1">
    <location>
        <begin position="10"/>
        <end position="19"/>
    </location>
</feature>
<dbReference type="AlphaFoldDB" id="A0AAV9XBP2"/>
<dbReference type="InterPro" id="IPR009060">
    <property type="entry name" value="UBA-like_sf"/>
</dbReference>
<dbReference type="GO" id="GO:0031593">
    <property type="term" value="F:polyubiquitin modification-dependent protein binding"/>
    <property type="evidence" value="ECO:0007669"/>
    <property type="project" value="TreeGrafter"/>
</dbReference>
<keyword evidence="5" id="KW-1185">Reference proteome</keyword>
<dbReference type="PROSITE" id="PS00299">
    <property type="entry name" value="UBIQUITIN_1"/>
    <property type="match status" value="1"/>
</dbReference>
<dbReference type="PROSITE" id="PS50053">
    <property type="entry name" value="UBIQUITIN_2"/>
    <property type="match status" value="1"/>
</dbReference>
<feature type="compositionally biased region" description="Polar residues" evidence="1">
    <location>
        <begin position="153"/>
        <end position="162"/>
    </location>
</feature>
<feature type="region of interest" description="Disordered" evidence="1">
    <location>
        <begin position="118"/>
        <end position="167"/>
    </location>
</feature>
<dbReference type="Proteomes" id="UP001365542">
    <property type="component" value="Unassembled WGS sequence"/>
</dbReference>
<evidence type="ECO:0000256" key="1">
    <source>
        <dbReference type="SAM" id="MobiDB-lite"/>
    </source>
</evidence>
<dbReference type="SMART" id="SM00213">
    <property type="entry name" value="UBQ"/>
    <property type="match status" value="1"/>
</dbReference>
<dbReference type="GO" id="GO:0006511">
    <property type="term" value="P:ubiquitin-dependent protein catabolic process"/>
    <property type="evidence" value="ECO:0007669"/>
    <property type="project" value="TreeGrafter"/>
</dbReference>
<comment type="caution">
    <text evidence="4">The sequence shown here is derived from an EMBL/GenBank/DDBJ whole genome shotgun (WGS) entry which is preliminary data.</text>
</comment>
<feature type="domain" description="UBA" evidence="2">
    <location>
        <begin position="450"/>
        <end position="494"/>
    </location>
</feature>
<feature type="compositionally biased region" description="Pro residues" evidence="1">
    <location>
        <begin position="398"/>
        <end position="409"/>
    </location>
</feature>
<dbReference type="Pfam" id="PF00240">
    <property type="entry name" value="ubiquitin"/>
    <property type="match status" value="1"/>
</dbReference>
<proteinExistence type="predicted"/>
<dbReference type="Gene3D" id="1.10.8.10">
    <property type="entry name" value="DNA helicase RuvA subunit, C-terminal domain"/>
    <property type="match status" value="1"/>
</dbReference>
<sequence>MSSSETPAKDAPPPEPPAAAEPASTDNAQDKDEESISFTVKSIADNKIPMTVNRFITVKELKEKLSEPSSIPADRQRLIYSGRVLKDDQTVDSYKIQSGHTVHLVKGAASTASAARGAVGGSSASTSGTAAAGSTSSSTPNQTPQLPSMAAGTGTNPLSRLTNHIPLPSADFFGPDGGMGAPPDPEQMLGMLESPEVRASMNALLQNPALLDSLIQSNPMLQAMGPDARRMMQSEEFRAMMTDPTIIRQMTQFQRMMGTGPFARGGFGGGAGAFPAPGVTDQTPADQQQTQGQAGQATGTAGAGQNPTIPPTNPFAALFNPLGGAGNPTSPFGMPPQPAAGGTAGNQPNPFAFLNPALFAGMRPPQAPGQTQTQTPAAGAQTTGGTGTGEDQPQQQPQQPPNPFNPFMPPNMDLNQLQNMMQILGMAPGGEGAGGLGGFGAPPAPVDNRPPEERYADQLRQLNDMGFFDFDRNVTALRRSGGSVQGAVDYLLSNP</sequence>
<feature type="compositionally biased region" description="Low complexity" evidence="1">
    <location>
        <begin position="273"/>
        <end position="305"/>
    </location>
</feature>
<dbReference type="PANTHER" id="PTHR10677">
    <property type="entry name" value="UBIQUILIN"/>
    <property type="match status" value="1"/>
</dbReference>
<dbReference type="Pfam" id="PF00627">
    <property type="entry name" value="UBA"/>
    <property type="match status" value="1"/>
</dbReference>
<organism evidence="4 5">
    <name type="scientific">Orbilia ellipsospora</name>
    <dbReference type="NCBI Taxonomy" id="2528407"/>
    <lineage>
        <taxon>Eukaryota</taxon>
        <taxon>Fungi</taxon>
        <taxon>Dikarya</taxon>
        <taxon>Ascomycota</taxon>
        <taxon>Pezizomycotina</taxon>
        <taxon>Orbiliomycetes</taxon>
        <taxon>Orbiliales</taxon>
        <taxon>Orbiliaceae</taxon>
        <taxon>Orbilia</taxon>
    </lineage>
</organism>
<dbReference type="SMART" id="SM00727">
    <property type="entry name" value="STI1"/>
    <property type="match status" value="2"/>
</dbReference>
<feature type="compositionally biased region" description="Low complexity" evidence="1">
    <location>
        <begin position="118"/>
        <end position="148"/>
    </location>
</feature>
<dbReference type="InterPro" id="IPR029071">
    <property type="entry name" value="Ubiquitin-like_domsf"/>
</dbReference>
<dbReference type="PRINTS" id="PR00348">
    <property type="entry name" value="UBIQUITIN"/>
</dbReference>
<dbReference type="GO" id="GO:0005829">
    <property type="term" value="C:cytosol"/>
    <property type="evidence" value="ECO:0007669"/>
    <property type="project" value="TreeGrafter"/>
</dbReference>